<comment type="caution">
    <text evidence="4">The sequence shown here is derived from an EMBL/GenBank/DDBJ whole genome shotgun (WGS) entry which is preliminary data.</text>
</comment>
<protein>
    <submittedName>
        <fullName evidence="4">TetR/AcrR family transcriptional regulator</fullName>
    </submittedName>
</protein>
<dbReference type="EMBL" id="SHNP01000001">
    <property type="protein sequence ID" value="MCX2972304.1"/>
    <property type="molecule type" value="Genomic_DNA"/>
</dbReference>
<dbReference type="InterPro" id="IPR009057">
    <property type="entry name" value="Homeodomain-like_sf"/>
</dbReference>
<reference evidence="4" key="1">
    <citation type="submission" date="2019-02" db="EMBL/GenBank/DDBJ databases">
        <authorList>
            <person name="Li S.-H."/>
        </authorList>
    </citation>
    <scope>NUCLEOTIDE SEQUENCE</scope>
    <source>
        <strain evidence="4">IMCC8485</strain>
    </source>
</reference>
<dbReference type="InterPro" id="IPR050109">
    <property type="entry name" value="HTH-type_TetR-like_transc_reg"/>
</dbReference>
<dbReference type="PANTHER" id="PTHR30055">
    <property type="entry name" value="HTH-TYPE TRANSCRIPTIONAL REGULATOR RUTR"/>
    <property type="match status" value="1"/>
</dbReference>
<dbReference type="Gene3D" id="1.10.357.10">
    <property type="entry name" value="Tetracycline Repressor, domain 2"/>
    <property type="match status" value="1"/>
</dbReference>
<keyword evidence="5" id="KW-1185">Reference proteome</keyword>
<feature type="domain" description="HTH tetR-type" evidence="3">
    <location>
        <begin position="22"/>
        <end position="82"/>
    </location>
</feature>
<evidence type="ECO:0000256" key="2">
    <source>
        <dbReference type="PROSITE-ProRule" id="PRU00335"/>
    </source>
</evidence>
<evidence type="ECO:0000256" key="1">
    <source>
        <dbReference type="ARBA" id="ARBA00023125"/>
    </source>
</evidence>
<proteinExistence type="predicted"/>
<dbReference type="Pfam" id="PF00440">
    <property type="entry name" value="TetR_N"/>
    <property type="match status" value="1"/>
</dbReference>
<dbReference type="InterPro" id="IPR001647">
    <property type="entry name" value="HTH_TetR"/>
</dbReference>
<evidence type="ECO:0000259" key="3">
    <source>
        <dbReference type="PROSITE" id="PS50977"/>
    </source>
</evidence>
<dbReference type="Proteomes" id="UP001143307">
    <property type="component" value="Unassembled WGS sequence"/>
</dbReference>
<dbReference type="PROSITE" id="PS50977">
    <property type="entry name" value="HTH_TETR_2"/>
    <property type="match status" value="1"/>
</dbReference>
<dbReference type="PRINTS" id="PR00455">
    <property type="entry name" value="HTHTETR"/>
</dbReference>
<dbReference type="PANTHER" id="PTHR30055:SF178">
    <property type="entry name" value="POSSIBLE TRANSCRIPTIONAL REGULATORY PROTEIN"/>
    <property type="match status" value="1"/>
</dbReference>
<name>A0ABT3SR26_9GAMM</name>
<dbReference type="Pfam" id="PF17929">
    <property type="entry name" value="TetR_C_34"/>
    <property type="match status" value="1"/>
</dbReference>
<accession>A0ABT3SR26</accession>
<evidence type="ECO:0000313" key="4">
    <source>
        <dbReference type="EMBL" id="MCX2972304.1"/>
    </source>
</evidence>
<dbReference type="InterPro" id="IPR041483">
    <property type="entry name" value="TetR_C_34"/>
</dbReference>
<evidence type="ECO:0000313" key="5">
    <source>
        <dbReference type="Proteomes" id="UP001143307"/>
    </source>
</evidence>
<keyword evidence="1 2" id="KW-0238">DNA-binding</keyword>
<organism evidence="4 5">
    <name type="scientific">Candidatus Seongchinamella marina</name>
    <dbReference type="NCBI Taxonomy" id="2518990"/>
    <lineage>
        <taxon>Bacteria</taxon>
        <taxon>Pseudomonadati</taxon>
        <taxon>Pseudomonadota</taxon>
        <taxon>Gammaproteobacteria</taxon>
        <taxon>Cellvibrionales</taxon>
        <taxon>Halieaceae</taxon>
        <taxon>Seongchinamella</taxon>
    </lineage>
</organism>
<dbReference type="SUPFAM" id="SSF46689">
    <property type="entry name" value="Homeodomain-like"/>
    <property type="match status" value="1"/>
</dbReference>
<feature type="DNA-binding region" description="H-T-H motif" evidence="2">
    <location>
        <begin position="45"/>
        <end position="64"/>
    </location>
</feature>
<gene>
    <name evidence="4" type="ORF">EYC87_01720</name>
</gene>
<sequence>METPMSSVVAINQRARSAAQKALRRHAVLEAAETYFLEVGYEAFSMSKLAKNIGLAKGTLYLYFQTREELFLTLYEQSLIRWSQVFIDHLSDAMTSKVYSQILFSTASADGTFLPLLIRLEHMIEHNVAIPRLISSKKVFINQVEALAAATSISLSLSEAQAIEVVKTMGVLLIGAAQGDQGPSLDHEELPEDVQNLIASFSSEPLFIKNAVRIIEGIRTEAVSKI</sequence>